<dbReference type="RefSeq" id="WP_254414246.1">
    <property type="nucleotide sequence ID" value="NZ_CP099631.1"/>
</dbReference>
<proteinExistence type="predicted"/>
<evidence type="ECO:0000313" key="2">
    <source>
        <dbReference type="Proteomes" id="UP001055420"/>
    </source>
</evidence>
<name>A0ABY5E841_9BACT</name>
<keyword evidence="1" id="KW-0614">Plasmid</keyword>
<keyword evidence="2" id="KW-1185">Reference proteome</keyword>
<sequence length="158" mass="18193">MTASYNPFVVLDMPTLKDVMYSGKYFIVVQRFRWPGLPDGQAFIATPYQDQKAAQKHAAKLTAQEGKMLDVRAERDKFAKLFNDPRYVVFVSKFKEGDWQARVIKHYQKNIHSFLTANIGIVSDEKASIELTFEDGHLMAHIISNGEQYQWEACEVIK</sequence>
<accession>A0ABY5E841</accession>
<dbReference type="Proteomes" id="UP001055420">
    <property type="component" value="Plasmid unnamed"/>
</dbReference>
<dbReference type="EMBL" id="CP099631">
    <property type="protein sequence ID" value="UTM21804.1"/>
    <property type="molecule type" value="Genomic_DNA"/>
</dbReference>
<protein>
    <submittedName>
        <fullName evidence="1">Uncharacterized protein</fullName>
    </submittedName>
</protein>
<geneLocation type="plasmid" evidence="1 2">
    <name>unnamed</name>
</geneLocation>
<organism evidence="1 2">
    <name type="scientific">Dyadobacter chenhuakuii</name>
    <dbReference type="NCBI Taxonomy" id="2909339"/>
    <lineage>
        <taxon>Bacteria</taxon>
        <taxon>Pseudomonadati</taxon>
        <taxon>Bacteroidota</taxon>
        <taxon>Cytophagia</taxon>
        <taxon>Cytophagales</taxon>
        <taxon>Spirosomataceae</taxon>
        <taxon>Dyadobacter</taxon>
    </lineage>
</organism>
<gene>
    <name evidence="1" type="ORF">NFI80_25355</name>
</gene>
<reference evidence="1" key="1">
    <citation type="submission" date="2022-06" db="EMBL/GenBank/DDBJ databases">
        <title>Novel species in genus Dyadobacter.</title>
        <authorList>
            <person name="Ma C."/>
        </authorList>
    </citation>
    <scope>NUCLEOTIDE SEQUENCE</scope>
    <source>
        <strain evidence="1">CY22</strain>
        <plasmid evidence="1">unnamed</plasmid>
    </source>
</reference>
<evidence type="ECO:0000313" key="1">
    <source>
        <dbReference type="EMBL" id="UTM21804.1"/>
    </source>
</evidence>